<keyword evidence="2" id="KW-1185">Reference proteome</keyword>
<accession>A0A366HMN4</accession>
<comment type="caution">
    <text evidence="1">The sequence shown here is derived from an EMBL/GenBank/DDBJ whole genome shotgun (WGS) entry which is preliminary data.</text>
</comment>
<sequence>MLRRLTLGWTVCNAFGVELTPWLLSLLIIMSDTDHEPMQNEK</sequence>
<dbReference type="AlphaFoldDB" id="A0A366HMN4"/>
<gene>
    <name evidence="1" type="ORF">DES53_104242</name>
</gene>
<dbReference type="Proteomes" id="UP000253426">
    <property type="component" value="Unassembled WGS sequence"/>
</dbReference>
<name>A0A366HMN4_9BACT</name>
<organism evidence="1 2">
    <name type="scientific">Roseimicrobium gellanilyticum</name>
    <dbReference type="NCBI Taxonomy" id="748857"/>
    <lineage>
        <taxon>Bacteria</taxon>
        <taxon>Pseudomonadati</taxon>
        <taxon>Verrucomicrobiota</taxon>
        <taxon>Verrucomicrobiia</taxon>
        <taxon>Verrucomicrobiales</taxon>
        <taxon>Verrucomicrobiaceae</taxon>
        <taxon>Roseimicrobium</taxon>
    </lineage>
</organism>
<reference evidence="1 2" key="1">
    <citation type="submission" date="2018-06" db="EMBL/GenBank/DDBJ databases">
        <title>Genomic Encyclopedia of Type Strains, Phase IV (KMG-IV): sequencing the most valuable type-strain genomes for metagenomic binning, comparative biology and taxonomic classification.</title>
        <authorList>
            <person name="Goeker M."/>
        </authorList>
    </citation>
    <scope>NUCLEOTIDE SEQUENCE [LARGE SCALE GENOMIC DNA]</scope>
    <source>
        <strain evidence="1 2">DSM 25532</strain>
    </source>
</reference>
<proteinExistence type="predicted"/>
<dbReference type="EMBL" id="QNRR01000004">
    <property type="protein sequence ID" value="RBP44422.1"/>
    <property type="molecule type" value="Genomic_DNA"/>
</dbReference>
<evidence type="ECO:0000313" key="1">
    <source>
        <dbReference type="EMBL" id="RBP44422.1"/>
    </source>
</evidence>
<protein>
    <submittedName>
        <fullName evidence="1">Uncharacterized protein</fullName>
    </submittedName>
</protein>
<evidence type="ECO:0000313" key="2">
    <source>
        <dbReference type="Proteomes" id="UP000253426"/>
    </source>
</evidence>